<dbReference type="InterPro" id="IPR004101">
    <property type="entry name" value="Mur_ligase_C"/>
</dbReference>
<dbReference type="SUPFAM" id="SSF63418">
    <property type="entry name" value="MurE/MurF N-terminal domain"/>
    <property type="match status" value="1"/>
</dbReference>
<dbReference type="InterPro" id="IPR013221">
    <property type="entry name" value="Mur_ligase_cen"/>
</dbReference>
<evidence type="ECO:0000256" key="10">
    <source>
        <dbReference type="HAMAP-Rule" id="MF_02019"/>
    </source>
</evidence>
<keyword evidence="3 10" id="KW-0132">Cell division</keyword>
<dbReference type="GO" id="GO:0071555">
    <property type="term" value="P:cell wall organization"/>
    <property type="evidence" value="ECO:0007669"/>
    <property type="project" value="UniProtKB-KW"/>
</dbReference>
<evidence type="ECO:0000256" key="11">
    <source>
        <dbReference type="RuleBase" id="RU004136"/>
    </source>
</evidence>
<dbReference type="Gene3D" id="3.40.1390.10">
    <property type="entry name" value="MurE/MurF, N-terminal domain"/>
    <property type="match status" value="1"/>
</dbReference>
<evidence type="ECO:0000259" key="15">
    <source>
        <dbReference type="Pfam" id="PF08245"/>
    </source>
</evidence>
<dbReference type="Gene3D" id="3.90.190.20">
    <property type="entry name" value="Mur ligase, C-terminal domain"/>
    <property type="match status" value="1"/>
</dbReference>
<dbReference type="GO" id="GO:0047480">
    <property type="term" value="F:UDP-N-acetylmuramoyl-tripeptide-D-alanyl-D-alanine ligase activity"/>
    <property type="evidence" value="ECO:0007669"/>
    <property type="project" value="UniProtKB-UniRule"/>
</dbReference>
<comment type="catalytic activity">
    <reaction evidence="10 11">
        <text>D-alanyl-D-alanine + UDP-N-acetyl-alpha-D-muramoyl-L-alanyl-gamma-D-glutamyl-meso-2,6-diaminopimelate + ATP = UDP-N-acetyl-alpha-D-muramoyl-L-alanyl-gamma-D-glutamyl-meso-2,6-diaminopimeloyl-D-alanyl-D-alanine + ADP + phosphate + H(+)</text>
        <dbReference type="Rhea" id="RHEA:28374"/>
        <dbReference type="ChEBI" id="CHEBI:15378"/>
        <dbReference type="ChEBI" id="CHEBI:30616"/>
        <dbReference type="ChEBI" id="CHEBI:43474"/>
        <dbReference type="ChEBI" id="CHEBI:57822"/>
        <dbReference type="ChEBI" id="CHEBI:61386"/>
        <dbReference type="ChEBI" id="CHEBI:83905"/>
        <dbReference type="ChEBI" id="CHEBI:456216"/>
        <dbReference type="EC" id="6.3.2.10"/>
    </reaction>
</comment>
<feature type="domain" description="Mur ligase central" evidence="15">
    <location>
        <begin position="107"/>
        <end position="293"/>
    </location>
</feature>
<comment type="subcellular location">
    <subcellularLocation>
        <location evidence="10 11">Cytoplasm</location>
    </subcellularLocation>
</comment>
<keyword evidence="6 10" id="KW-0133">Cell shape</keyword>
<dbReference type="PANTHER" id="PTHR43024">
    <property type="entry name" value="UDP-N-ACETYLMURAMOYL-TRIPEPTIDE--D-ALANYL-D-ALANINE LIGASE"/>
    <property type="match status" value="1"/>
</dbReference>
<comment type="pathway">
    <text evidence="10 11">Cell wall biogenesis; peptidoglycan biosynthesis.</text>
</comment>
<dbReference type="GO" id="GO:0009252">
    <property type="term" value="P:peptidoglycan biosynthetic process"/>
    <property type="evidence" value="ECO:0007669"/>
    <property type="project" value="UniProtKB-UniRule"/>
</dbReference>
<evidence type="ECO:0000259" key="14">
    <source>
        <dbReference type="Pfam" id="PF02875"/>
    </source>
</evidence>
<feature type="region of interest" description="Disordered" evidence="12">
    <location>
        <begin position="473"/>
        <end position="502"/>
    </location>
</feature>
<dbReference type="Pfam" id="PF08245">
    <property type="entry name" value="Mur_ligase_M"/>
    <property type="match status" value="1"/>
</dbReference>
<organism evidence="16 17">
    <name type="scientific">Nocardioides turkmenicus</name>
    <dbReference type="NCBI Taxonomy" id="2711220"/>
    <lineage>
        <taxon>Bacteria</taxon>
        <taxon>Bacillati</taxon>
        <taxon>Actinomycetota</taxon>
        <taxon>Actinomycetes</taxon>
        <taxon>Propionibacteriales</taxon>
        <taxon>Nocardioidaceae</taxon>
        <taxon>Nocardioides</taxon>
    </lineage>
</organism>
<feature type="domain" description="Mur ligase N-terminal catalytic" evidence="13">
    <location>
        <begin position="31"/>
        <end position="80"/>
    </location>
</feature>
<keyword evidence="5 10" id="KW-0067">ATP-binding</keyword>
<evidence type="ECO:0000256" key="1">
    <source>
        <dbReference type="ARBA" id="ARBA00022490"/>
    </source>
</evidence>
<dbReference type="Gene3D" id="3.40.1190.10">
    <property type="entry name" value="Mur-like, catalytic domain"/>
    <property type="match status" value="1"/>
</dbReference>
<proteinExistence type="inferred from homology"/>
<keyword evidence="9 10" id="KW-0961">Cell wall biogenesis/degradation</keyword>
<evidence type="ECO:0000256" key="6">
    <source>
        <dbReference type="ARBA" id="ARBA00022960"/>
    </source>
</evidence>
<dbReference type="InterPro" id="IPR005863">
    <property type="entry name" value="UDP-N-AcMur_synth"/>
</dbReference>
<keyword evidence="17" id="KW-1185">Reference proteome</keyword>
<protein>
    <recommendedName>
        <fullName evidence="10 11">UDP-N-acetylmuramoyl-tripeptide--D-alanyl-D-alanine ligase</fullName>
        <ecNumber evidence="10 11">6.3.2.10</ecNumber>
    </recommendedName>
    <alternativeName>
        <fullName evidence="10">D-alanyl-D-alanine-adding enzyme</fullName>
    </alternativeName>
</protein>
<keyword evidence="7 10" id="KW-0573">Peptidoglycan synthesis</keyword>
<evidence type="ECO:0000256" key="3">
    <source>
        <dbReference type="ARBA" id="ARBA00022618"/>
    </source>
</evidence>
<dbReference type="SUPFAM" id="SSF53244">
    <property type="entry name" value="MurD-like peptide ligases, peptide-binding domain"/>
    <property type="match status" value="1"/>
</dbReference>
<dbReference type="EMBL" id="JAALAA010000001">
    <property type="protein sequence ID" value="NGN91225.1"/>
    <property type="molecule type" value="Genomic_DNA"/>
</dbReference>
<dbReference type="NCBIfam" id="TIGR01143">
    <property type="entry name" value="murF"/>
    <property type="match status" value="1"/>
</dbReference>
<keyword evidence="2 10" id="KW-0436">Ligase</keyword>
<dbReference type="AlphaFoldDB" id="A0A6M1QNL3"/>
<dbReference type="InterPro" id="IPR000713">
    <property type="entry name" value="Mur_ligase_N"/>
</dbReference>
<dbReference type="InterPro" id="IPR036615">
    <property type="entry name" value="Mur_ligase_C_dom_sf"/>
</dbReference>
<dbReference type="UniPathway" id="UPA00219"/>
<evidence type="ECO:0000256" key="9">
    <source>
        <dbReference type="ARBA" id="ARBA00023316"/>
    </source>
</evidence>
<feature type="binding site" evidence="10">
    <location>
        <begin position="109"/>
        <end position="115"/>
    </location>
    <ligand>
        <name>ATP</name>
        <dbReference type="ChEBI" id="CHEBI:30616"/>
    </ligand>
</feature>
<evidence type="ECO:0000313" key="17">
    <source>
        <dbReference type="Proteomes" id="UP000483261"/>
    </source>
</evidence>
<dbReference type="PANTHER" id="PTHR43024:SF1">
    <property type="entry name" value="UDP-N-ACETYLMURAMOYL-TRIPEPTIDE--D-ALANYL-D-ALANINE LIGASE"/>
    <property type="match status" value="1"/>
</dbReference>
<evidence type="ECO:0000256" key="7">
    <source>
        <dbReference type="ARBA" id="ARBA00022984"/>
    </source>
</evidence>
<keyword evidence="8 10" id="KW-0131">Cell cycle</keyword>
<evidence type="ECO:0000256" key="12">
    <source>
        <dbReference type="SAM" id="MobiDB-lite"/>
    </source>
</evidence>
<evidence type="ECO:0000256" key="5">
    <source>
        <dbReference type="ARBA" id="ARBA00022840"/>
    </source>
</evidence>
<comment type="similarity">
    <text evidence="10">Belongs to the MurCDEF family. MurF subfamily.</text>
</comment>
<dbReference type="SUPFAM" id="SSF53623">
    <property type="entry name" value="MurD-like peptide ligases, catalytic domain"/>
    <property type="match status" value="1"/>
</dbReference>
<reference evidence="16 17" key="1">
    <citation type="submission" date="2020-02" db="EMBL/GenBank/DDBJ databases">
        <title>Whole-genome analyses of novel actinobacteria.</title>
        <authorList>
            <person name="Sahin N."/>
        </authorList>
    </citation>
    <scope>NUCLEOTIDE SEQUENCE [LARGE SCALE GENOMIC DNA]</scope>
    <source>
        <strain evidence="16 17">KC13</strain>
    </source>
</reference>
<comment type="function">
    <text evidence="10 11">Involved in cell wall formation. Catalyzes the final step in the synthesis of UDP-N-acetylmuramoyl-pentapeptide, the precursor of murein.</text>
</comment>
<gene>
    <name evidence="10" type="primary">murF</name>
    <name evidence="16" type="ORF">G5C66_00525</name>
</gene>
<dbReference type="InterPro" id="IPR035911">
    <property type="entry name" value="MurE/MurF_N"/>
</dbReference>
<feature type="compositionally biased region" description="Basic and acidic residues" evidence="12">
    <location>
        <begin position="474"/>
        <end position="502"/>
    </location>
</feature>
<dbReference type="GO" id="GO:0005524">
    <property type="term" value="F:ATP binding"/>
    <property type="evidence" value="ECO:0007669"/>
    <property type="project" value="UniProtKB-UniRule"/>
</dbReference>
<evidence type="ECO:0000256" key="8">
    <source>
        <dbReference type="ARBA" id="ARBA00023306"/>
    </source>
</evidence>
<dbReference type="Proteomes" id="UP000483261">
    <property type="component" value="Unassembled WGS sequence"/>
</dbReference>
<dbReference type="HAMAP" id="MF_02019">
    <property type="entry name" value="MurF"/>
    <property type="match status" value="1"/>
</dbReference>
<evidence type="ECO:0000256" key="2">
    <source>
        <dbReference type="ARBA" id="ARBA00022598"/>
    </source>
</evidence>
<evidence type="ECO:0000313" key="16">
    <source>
        <dbReference type="EMBL" id="NGN91225.1"/>
    </source>
</evidence>
<comment type="caution">
    <text evidence="16">The sequence shown here is derived from an EMBL/GenBank/DDBJ whole genome shotgun (WGS) entry which is preliminary data.</text>
</comment>
<dbReference type="GO" id="GO:0008360">
    <property type="term" value="P:regulation of cell shape"/>
    <property type="evidence" value="ECO:0007669"/>
    <property type="project" value="UniProtKB-KW"/>
</dbReference>
<evidence type="ECO:0000256" key="4">
    <source>
        <dbReference type="ARBA" id="ARBA00022741"/>
    </source>
</evidence>
<dbReference type="Pfam" id="PF02875">
    <property type="entry name" value="Mur_ligase_C"/>
    <property type="match status" value="1"/>
</dbReference>
<accession>A0A6M1QNL3</accession>
<evidence type="ECO:0000259" key="13">
    <source>
        <dbReference type="Pfam" id="PF01225"/>
    </source>
</evidence>
<keyword evidence="1 10" id="KW-0963">Cytoplasm</keyword>
<dbReference type="Pfam" id="PF01225">
    <property type="entry name" value="Mur_ligase"/>
    <property type="match status" value="1"/>
</dbReference>
<dbReference type="InterPro" id="IPR036565">
    <property type="entry name" value="Mur-like_cat_sf"/>
</dbReference>
<dbReference type="GO" id="GO:0005737">
    <property type="term" value="C:cytoplasm"/>
    <property type="evidence" value="ECO:0007669"/>
    <property type="project" value="UniProtKB-SubCell"/>
</dbReference>
<keyword evidence="4 10" id="KW-0547">Nucleotide-binding</keyword>
<feature type="domain" description="Mur ligase C-terminal" evidence="14">
    <location>
        <begin position="317"/>
        <end position="438"/>
    </location>
</feature>
<sequence>MIPLSLDEIASLVGGKVVGDGSVTVSAPAVIDGREADPGGLFVAFAGEHTDGHEYAPQAAEAGAVAALGSRPTALPTVVVDDARAALQRLAAHVVALLRDELTVVAVTGSQGKTSTKDMIEAVLSTAAPTVATSGSFNNELGVPLTMLRADATTRFLVLEMGARHIGDIAELTGLVAPDIAVVTNVGRAHLGEFGSREAIAVAKSELVQGMAEGGTAILHADDPRVLAMGDLSDGPVLAFGAGERAGVRVRDLSLDRLGRPTFTLGHQGETTVVRLPFVGAHWMLNAAAAAAAGLAAGVPLDQAATALNTASISKWRMELRALSGGATLLDDSYNANPESTRAGLDALTSIDAKRRIAVLGEMLELGEESRDAHREIGTYAATRADLVITVGEAAAVIADGADRAGGKALALPDNAAAIEWLGSHLAPGDVVLVKASRGARLDQVAAALTTSLDSAALSTEIPDCWQSAQTLHSAERDRPDHCPRVGDDSRGARRTARDSAG</sequence>
<dbReference type="InterPro" id="IPR051046">
    <property type="entry name" value="MurCDEF_CellWall_CoF430Synth"/>
</dbReference>
<name>A0A6M1QNL3_9ACTN</name>
<dbReference type="RefSeq" id="WP_165108662.1">
    <property type="nucleotide sequence ID" value="NZ_JAALAA010000001.1"/>
</dbReference>
<dbReference type="GO" id="GO:0051301">
    <property type="term" value="P:cell division"/>
    <property type="evidence" value="ECO:0007669"/>
    <property type="project" value="UniProtKB-KW"/>
</dbReference>
<dbReference type="EC" id="6.3.2.10" evidence="10 11"/>